<accession>A0AAV6XQU6</accession>
<evidence type="ECO:0000313" key="2">
    <source>
        <dbReference type="EMBL" id="KAG8383795.1"/>
    </source>
</evidence>
<name>A0AAV6XQU6_9LAMI</name>
<evidence type="ECO:0000313" key="3">
    <source>
        <dbReference type="Proteomes" id="UP000826271"/>
    </source>
</evidence>
<dbReference type="Proteomes" id="UP000826271">
    <property type="component" value="Unassembled WGS sequence"/>
</dbReference>
<evidence type="ECO:0000259" key="1">
    <source>
        <dbReference type="Pfam" id="PF24626"/>
    </source>
</evidence>
<dbReference type="AlphaFoldDB" id="A0AAV6XQU6"/>
<feature type="domain" description="Tf2-1-like SH3-like" evidence="1">
    <location>
        <begin position="6"/>
        <end position="48"/>
    </location>
</feature>
<proteinExistence type="predicted"/>
<comment type="caution">
    <text evidence="2">The sequence shown here is derived from an EMBL/GenBank/DDBJ whole genome shotgun (WGS) entry which is preliminary data.</text>
</comment>
<dbReference type="EMBL" id="WHWC01000004">
    <property type="protein sequence ID" value="KAG8383795.1"/>
    <property type="molecule type" value="Genomic_DNA"/>
</dbReference>
<sequence length="93" mass="10997">MVHRGLIPKYDSSFEILKKVGNVAYRLRLPDRLKIYPAIHVSFLKKYHEDALKEIRKQAAQALLVIRQEFDKDVQRILSHRTKGQSKKNQRID</sequence>
<keyword evidence="3" id="KW-1185">Reference proteome</keyword>
<dbReference type="Pfam" id="PF24626">
    <property type="entry name" value="SH3_Tf2-1"/>
    <property type="match status" value="1"/>
</dbReference>
<reference evidence="2" key="1">
    <citation type="submission" date="2019-10" db="EMBL/GenBank/DDBJ databases">
        <authorList>
            <person name="Zhang R."/>
            <person name="Pan Y."/>
            <person name="Wang J."/>
            <person name="Ma R."/>
            <person name="Yu S."/>
        </authorList>
    </citation>
    <scope>NUCLEOTIDE SEQUENCE</scope>
    <source>
        <strain evidence="2">LA-IB0</strain>
        <tissue evidence="2">Leaf</tissue>
    </source>
</reference>
<dbReference type="InterPro" id="IPR056924">
    <property type="entry name" value="SH3_Tf2-1"/>
</dbReference>
<gene>
    <name evidence="2" type="ORF">BUALT_Bualt04G0050800</name>
</gene>
<protein>
    <recommendedName>
        <fullName evidence="1">Tf2-1-like SH3-like domain-containing protein</fullName>
    </recommendedName>
</protein>
<organism evidence="2 3">
    <name type="scientific">Buddleja alternifolia</name>
    <dbReference type="NCBI Taxonomy" id="168488"/>
    <lineage>
        <taxon>Eukaryota</taxon>
        <taxon>Viridiplantae</taxon>
        <taxon>Streptophyta</taxon>
        <taxon>Embryophyta</taxon>
        <taxon>Tracheophyta</taxon>
        <taxon>Spermatophyta</taxon>
        <taxon>Magnoliopsida</taxon>
        <taxon>eudicotyledons</taxon>
        <taxon>Gunneridae</taxon>
        <taxon>Pentapetalae</taxon>
        <taxon>asterids</taxon>
        <taxon>lamiids</taxon>
        <taxon>Lamiales</taxon>
        <taxon>Scrophulariaceae</taxon>
        <taxon>Buddlejeae</taxon>
        <taxon>Buddleja</taxon>
    </lineage>
</organism>